<dbReference type="SUPFAM" id="SSF74788">
    <property type="entry name" value="Cullin repeat-like"/>
    <property type="match status" value="1"/>
</dbReference>
<dbReference type="Gene3D" id="1.20.1310.10">
    <property type="entry name" value="Cullin Repeats"/>
    <property type="match status" value="3"/>
</dbReference>
<dbReference type="Proteomes" id="UP000187013">
    <property type="component" value="Unassembled WGS sequence"/>
</dbReference>
<organism evidence="5 6">
    <name type="scientific">Zygosaccharomyces rouxii</name>
    <dbReference type="NCBI Taxonomy" id="4956"/>
    <lineage>
        <taxon>Eukaryota</taxon>
        <taxon>Fungi</taxon>
        <taxon>Dikarya</taxon>
        <taxon>Ascomycota</taxon>
        <taxon>Saccharomycotina</taxon>
        <taxon>Saccharomycetes</taxon>
        <taxon>Saccharomycetales</taxon>
        <taxon>Saccharomycetaceae</taxon>
        <taxon>Zygosaccharomyces</taxon>
    </lineage>
</organism>
<dbReference type="InterPro" id="IPR059120">
    <property type="entry name" value="Cullin-like_AB"/>
</dbReference>
<dbReference type="SUPFAM" id="SSF75632">
    <property type="entry name" value="Cullin homology domain"/>
    <property type="match status" value="1"/>
</dbReference>
<comment type="similarity">
    <text evidence="1 2 3">Belongs to the cullin family.</text>
</comment>
<dbReference type="OrthoDB" id="27073at2759"/>
<proteinExistence type="inferred from homology"/>
<dbReference type="InterPro" id="IPR016158">
    <property type="entry name" value="Cullin_homology"/>
</dbReference>
<evidence type="ECO:0000256" key="2">
    <source>
        <dbReference type="PROSITE-ProRule" id="PRU00330"/>
    </source>
</evidence>
<dbReference type="InterPro" id="IPR036390">
    <property type="entry name" value="WH_DNA-bd_sf"/>
</dbReference>
<evidence type="ECO:0000259" key="4">
    <source>
        <dbReference type="PROSITE" id="PS50069"/>
    </source>
</evidence>
<gene>
    <name evidence="5" type="ORF">ZYGR_0AY02190</name>
</gene>
<dbReference type="PROSITE" id="PS50069">
    <property type="entry name" value="CULLIN_2"/>
    <property type="match status" value="1"/>
</dbReference>
<feature type="domain" description="Cullin family profile" evidence="4">
    <location>
        <begin position="382"/>
        <end position="610"/>
    </location>
</feature>
<dbReference type="InterPro" id="IPR036317">
    <property type="entry name" value="Cullin_homology_sf"/>
</dbReference>
<evidence type="ECO:0000256" key="3">
    <source>
        <dbReference type="RuleBase" id="RU003829"/>
    </source>
</evidence>
<dbReference type="Gene3D" id="3.30.230.130">
    <property type="entry name" value="Cullin, Chain C, Domain 2"/>
    <property type="match status" value="1"/>
</dbReference>
<dbReference type="GO" id="GO:0006511">
    <property type="term" value="P:ubiquitin-dependent protein catabolic process"/>
    <property type="evidence" value="ECO:0007669"/>
    <property type="project" value="InterPro"/>
</dbReference>
<dbReference type="EMBL" id="BDGX01000051">
    <property type="protein sequence ID" value="GAV55826.1"/>
    <property type="molecule type" value="Genomic_DNA"/>
</dbReference>
<dbReference type="InterPro" id="IPR001373">
    <property type="entry name" value="Cullin_N"/>
</dbReference>
<dbReference type="SUPFAM" id="SSF46785">
    <property type="entry name" value="Winged helix' DNA-binding domain"/>
    <property type="match status" value="1"/>
</dbReference>
<name>A0A1Q3AJB0_ZYGRO</name>
<dbReference type="Pfam" id="PF10557">
    <property type="entry name" value="Cullin_Nedd8"/>
    <property type="match status" value="1"/>
</dbReference>
<dbReference type="InterPro" id="IPR019559">
    <property type="entry name" value="Cullin_neddylation_domain"/>
</dbReference>
<dbReference type="Pfam" id="PF00888">
    <property type="entry name" value="Cullin"/>
    <property type="match status" value="1"/>
</dbReference>
<dbReference type="AlphaFoldDB" id="A0A1Q3AJB0"/>
<protein>
    <recommendedName>
        <fullName evidence="4">Cullin family profile domain-containing protein</fullName>
    </recommendedName>
</protein>
<dbReference type="InterPro" id="IPR016159">
    <property type="entry name" value="Cullin_repeat-like_dom_sf"/>
</dbReference>
<dbReference type="InterPro" id="IPR045093">
    <property type="entry name" value="Cullin"/>
</dbReference>
<dbReference type="SMART" id="SM00182">
    <property type="entry name" value="CULLIN"/>
    <property type="match status" value="1"/>
</dbReference>
<evidence type="ECO:0000313" key="6">
    <source>
        <dbReference type="Proteomes" id="UP000187013"/>
    </source>
</evidence>
<reference evidence="5 6" key="1">
    <citation type="submission" date="2016-08" db="EMBL/GenBank/DDBJ databases">
        <title>Draft genome sequence of allopolyploid Zygosaccharomyces rouxii.</title>
        <authorList>
            <person name="Watanabe J."/>
            <person name="Uehara K."/>
            <person name="Mogi Y."/>
            <person name="Tsukioka Y."/>
        </authorList>
    </citation>
    <scope>NUCLEOTIDE SEQUENCE [LARGE SCALE GENOMIC DNA]</scope>
    <source>
        <strain evidence="5 6">NBRC 110957</strain>
    </source>
</reference>
<comment type="caution">
    <text evidence="5">The sequence shown here is derived from an EMBL/GenBank/DDBJ whole genome shotgun (WGS) entry which is preliminary data.</text>
</comment>
<dbReference type="Pfam" id="PF26557">
    <property type="entry name" value="Cullin_AB"/>
    <property type="match status" value="1"/>
</dbReference>
<evidence type="ECO:0000313" key="5">
    <source>
        <dbReference type="EMBL" id="GAV55826.1"/>
    </source>
</evidence>
<dbReference type="GO" id="GO:0031625">
    <property type="term" value="F:ubiquitin protein ligase binding"/>
    <property type="evidence" value="ECO:0007669"/>
    <property type="project" value="InterPro"/>
</dbReference>
<dbReference type="InterPro" id="IPR036388">
    <property type="entry name" value="WH-like_DNA-bd_sf"/>
</dbReference>
<dbReference type="PANTHER" id="PTHR11932">
    <property type="entry name" value="CULLIN"/>
    <property type="match status" value="1"/>
</dbReference>
<sequence length="742" mass="86575">MISSKKAKIRVPNRLSLPGQNFDSLWGILKDAIDHIYADQVGELSFELLYRTVYTLVLRRKAFELYGHLESYLGDKLDELEQNNLKDVEGFELLHKLFKIWESQCRCFKLISDVMIYMDKVYCKYERKMETYDMGLESFKKHVIDPIMENVSAAMLSDINKVRLQGSLEVPHADTWKGIVGMMETLEDEKDNYFSAHFEPALLQETESYYKNAMNYKELSPVEYLETMKKLKSYEFSLDQKFINADSTVKVTTVLENVLIWTEQFMEAIPVLMRDALTNNNVELLREICSLSSEEKYCTKILDCIKNCIWEDVTSLTVDKNSRKRAQVATQWTTKVIEIYNYYQSLLSTVDLSIFTFEGQDNSSLNVIHEVIGNYLNQDAIQTCEFITLHLDTYAKSTEDKRDINNVKESLEDCVKIFKLISEKDVFESFYKKLMSKRLLHQRSSIKLEKWLVKQIKGEMGTFFTSKLDGMLRDINRSAMLSHSFKPEENVLPNCVFTSQILTMTSWPFQTANVLDENVILPPQMRQYKEEFEIYYNKMYNDRTLRWAHHLGFMEIGFQFKNGYYEIGMPIYGAIVLLLFEEHEELTTEQILELTNMSEQELQRQLISMSLAPKSRILKKKPLSKTISLQDTFSINYGFTSPTQKVRLQTIANITTKSEAQSQAGHDSLEKERVVEVNAAIVRIIKSCKKSAHDQLFQQVSDTLKNRFTLMQPTFKKSLANLLNKEYLQRDSEDTNIYHYIS</sequence>
<dbReference type="Gene3D" id="1.10.10.10">
    <property type="entry name" value="Winged helix-like DNA-binding domain superfamily/Winged helix DNA-binding domain"/>
    <property type="match status" value="1"/>
</dbReference>
<evidence type="ECO:0000256" key="1">
    <source>
        <dbReference type="ARBA" id="ARBA00006019"/>
    </source>
</evidence>
<dbReference type="FunFam" id="1.20.1310.10:FF:000055">
    <property type="entry name" value="Cullin family protein"/>
    <property type="match status" value="1"/>
</dbReference>
<accession>A0A1Q3AJB0</accession>
<dbReference type="SMART" id="SM00884">
    <property type="entry name" value="Cullin_Nedd8"/>
    <property type="match status" value="1"/>
</dbReference>